<dbReference type="CDD" id="cd06222">
    <property type="entry name" value="RNase_H_like"/>
    <property type="match status" value="1"/>
</dbReference>
<dbReference type="GO" id="GO:0004523">
    <property type="term" value="F:RNA-DNA hybrid ribonuclease activity"/>
    <property type="evidence" value="ECO:0007669"/>
    <property type="project" value="InterPro"/>
</dbReference>
<dbReference type="Pfam" id="PF00078">
    <property type="entry name" value="RVT_1"/>
    <property type="match status" value="1"/>
</dbReference>
<protein>
    <recommendedName>
        <fullName evidence="5">Reverse transcriptase domain-containing protein</fullName>
    </recommendedName>
</protein>
<dbReference type="InterPro" id="IPR052343">
    <property type="entry name" value="Retrotransposon-Effector_Assoc"/>
</dbReference>
<dbReference type="PANTHER" id="PTHR46890">
    <property type="entry name" value="NON-LTR RETROLELEMENT REVERSE TRANSCRIPTASE-LIKE PROTEIN-RELATED"/>
    <property type="match status" value="1"/>
</dbReference>
<evidence type="ECO:0008006" key="5">
    <source>
        <dbReference type="Google" id="ProtNLM"/>
    </source>
</evidence>
<proteinExistence type="predicted"/>
<dbReference type="InterPro" id="IPR044730">
    <property type="entry name" value="RNase_H-like_dom_plant"/>
</dbReference>
<sequence>MCLCEWVFGAIPVQDRLFELELSIIKHWGQKLRVERNLRGAVLEEEEYWRNKSRVEWLEKGDRNTAYFHARVTQQRVQNRIHGLEMVSGAMNSRRVLSREEAKQDVFQMDSIKAPSPDGFTPVFFQRYWEIVGSDITAAVESFMHSRRLLRGVNHKHIVLIPKTKCPINMGQLRTISLCNVINKIVSKVFANRLSTILPLIVSEQQGAFVVGRLIHDNVLMSQDVIHHLKSKRRGGRYEMAVKLDMSKAYNRVEWKFVEVIMPGMGLIVNGFSLSAMLQEAEHRRAIYGVRICRTAPSLSHLFFADDTLIFARATDMETGTIRSILDTYGHESGQLINYAKSAVFFSANTLAGVRNSICTKLGIRRDAALGNYLGLPADIGQSKRSVFAYVKDRLVARIDGLWLPFGGEAVKGKMKIHWMTWDKLCEKKSDGGLGFRDLSSFNLALLLEHGWRILTNEGTLIHRLLKSRYFPNSSFLEAKLGANPSWTWRSILEGREVLVEGVRWRVGNGRKVRVALDPWIPKKGRFKPIGVSEEGREMWASELIDSETHQWKLDLLPSVFAEKDAEEFIEATESSEVVRVLEAQNNVAAECKWVPPGRGSLKVNFDAASMRRDDGPRAGEGMVIRGENGLFVAARSTHLGIVSSVLCAEAMACRDALFFASLLGLDSVIVEGDFATTCPNFGE</sequence>
<gene>
    <name evidence="3" type="ORF">RHSIM_Rhsim07G0140700</name>
</gene>
<dbReference type="OrthoDB" id="1732656at2759"/>
<accession>A0A834GMI5</accession>
<evidence type="ECO:0000313" key="3">
    <source>
        <dbReference type="EMBL" id="KAF7138509.1"/>
    </source>
</evidence>
<evidence type="ECO:0000313" key="4">
    <source>
        <dbReference type="Proteomes" id="UP000626092"/>
    </source>
</evidence>
<evidence type="ECO:0000259" key="2">
    <source>
        <dbReference type="Pfam" id="PF13456"/>
    </source>
</evidence>
<dbReference type="PANTHER" id="PTHR46890:SF48">
    <property type="entry name" value="RNA-DIRECTED DNA POLYMERASE"/>
    <property type="match status" value="1"/>
</dbReference>
<name>A0A834GMI5_RHOSS</name>
<reference evidence="3" key="1">
    <citation type="submission" date="2019-11" db="EMBL/GenBank/DDBJ databases">
        <authorList>
            <person name="Liu Y."/>
            <person name="Hou J."/>
            <person name="Li T.-Q."/>
            <person name="Guan C.-H."/>
            <person name="Wu X."/>
            <person name="Wu H.-Z."/>
            <person name="Ling F."/>
            <person name="Zhang R."/>
            <person name="Shi X.-G."/>
            <person name="Ren J.-P."/>
            <person name="Chen E.-F."/>
            <person name="Sun J.-M."/>
        </authorList>
    </citation>
    <scope>NUCLEOTIDE SEQUENCE</scope>
    <source>
        <strain evidence="3">Adult_tree_wgs_1</strain>
        <tissue evidence="3">Leaves</tissue>
    </source>
</reference>
<dbReference type="EMBL" id="WJXA01000007">
    <property type="protein sequence ID" value="KAF7138509.1"/>
    <property type="molecule type" value="Genomic_DNA"/>
</dbReference>
<dbReference type="Proteomes" id="UP000626092">
    <property type="component" value="Unassembled WGS sequence"/>
</dbReference>
<dbReference type="InterPro" id="IPR000477">
    <property type="entry name" value="RT_dom"/>
</dbReference>
<organism evidence="3 4">
    <name type="scientific">Rhododendron simsii</name>
    <name type="common">Sims's rhododendron</name>
    <dbReference type="NCBI Taxonomy" id="118357"/>
    <lineage>
        <taxon>Eukaryota</taxon>
        <taxon>Viridiplantae</taxon>
        <taxon>Streptophyta</taxon>
        <taxon>Embryophyta</taxon>
        <taxon>Tracheophyta</taxon>
        <taxon>Spermatophyta</taxon>
        <taxon>Magnoliopsida</taxon>
        <taxon>eudicotyledons</taxon>
        <taxon>Gunneridae</taxon>
        <taxon>Pentapetalae</taxon>
        <taxon>asterids</taxon>
        <taxon>Ericales</taxon>
        <taxon>Ericaceae</taxon>
        <taxon>Ericoideae</taxon>
        <taxon>Rhodoreae</taxon>
        <taxon>Rhododendron</taxon>
    </lineage>
</organism>
<evidence type="ECO:0000259" key="1">
    <source>
        <dbReference type="Pfam" id="PF00078"/>
    </source>
</evidence>
<dbReference type="CDD" id="cd01650">
    <property type="entry name" value="RT_nLTR_like"/>
    <property type="match status" value="1"/>
</dbReference>
<dbReference type="Pfam" id="PF13456">
    <property type="entry name" value="RVT_3"/>
    <property type="match status" value="1"/>
</dbReference>
<dbReference type="SUPFAM" id="SSF56672">
    <property type="entry name" value="DNA/RNA polymerases"/>
    <property type="match status" value="1"/>
</dbReference>
<feature type="domain" description="Reverse transcriptase" evidence="1">
    <location>
        <begin position="161"/>
        <end position="257"/>
    </location>
</feature>
<keyword evidence="4" id="KW-1185">Reference proteome</keyword>
<dbReference type="AlphaFoldDB" id="A0A834GMI5"/>
<dbReference type="GO" id="GO:0003676">
    <property type="term" value="F:nucleic acid binding"/>
    <property type="evidence" value="ECO:0007669"/>
    <property type="project" value="InterPro"/>
</dbReference>
<dbReference type="InterPro" id="IPR043502">
    <property type="entry name" value="DNA/RNA_pol_sf"/>
</dbReference>
<comment type="caution">
    <text evidence="3">The sequence shown here is derived from an EMBL/GenBank/DDBJ whole genome shotgun (WGS) entry which is preliminary data.</text>
</comment>
<feature type="domain" description="RNase H type-1" evidence="2">
    <location>
        <begin position="605"/>
        <end position="677"/>
    </location>
</feature>
<dbReference type="InterPro" id="IPR002156">
    <property type="entry name" value="RNaseH_domain"/>
</dbReference>